<feature type="region of interest" description="Disordered" evidence="1">
    <location>
        <begin position="67"/>
        <end position="123"/>
    </location>
</feature>
<organism evidence="2 3">
    <name type="scientific">Plasmodium falciparum (isolate Camp / Malaysia)</name>
    <dbReference type="NCBI Taxonomy" id="5835"/>
    <lineage>
        <taxon>Eukaryota</taxon>
        <taxon>Sar</taxon>
        <taxon>Alveolata</taxon>
        <taxon>Apicomplexa</taxon>
        <taxon>Aconoidasida</taxon>
        <taxon>Haemosporida</taxon>
        <taxon>Plasmodiidae</taxon>
        <taxon>Plasmodium</taxon>
        <taxon>Plasmodium (Laverania)</taxon>
    </lineage>
</organism>
<sequence>MFFFKNVQRYCFYRRIYENIQIIRALQIKEKAKNNVTKRREEWWDNNVNKNDRNMCRSKNYLSGCTTRDDNMKDDNMKDGNMKDDNMKDNNMKGRNTKCDNIKDNNMKGRNTKCDNIKDNNII</sequence>
<name>A0A024X9H4_PLAFC</name>
<evidence type="ECO:0000256" key="1">
    <source>
        <dbReference type="SAM" id="MobiDB-lite"/>
    </source>
</evidence>
<accession>A0A024X9H4</accession>
<proteinExistence type="predicted"/>
<gene>
    <name evidence="2" type="ORF">PFMC_02307</name>
</gene>
<reference evidence="2 3" key="1">
    <citation type="submission" date="2013-02" db="EMBL/GenBank/DDBJ databases">
        <title>The Genome Annotation of Plasmodium falciparum CAMP/Malaysia.</title>
        <authorList>
            <consortium name="The Broad Institute Genome Sequencing Platform"/>
            <consortium name="The Broad Institute Genome Sequencing Center for Infectious Disease"/>
            <person name="Neafsey D."/>
            <person name="Hoffman S."/>
            <person name="Volkman S."/>
            <person name="Rosenthal P."/>
            <person name="Walker B."/>
            <person name="Young S.K."/>
            <person name="Zeng Q."/>
            <person name="Gargeya S."/>
            <person name="Fitzgerald M."/>
            <person name="Haas B."/>
            <person name="Abouelleil A."/>
            <person name="Allen A.W."/>
            <person name="Alvarado L."/>
            <person name="Arachchi H.M."/>
            <person name="Berlin A.M."/>
            <person name="Chapman S.B."/>
            <person name="Gainer-Dewar J."/>
            <person name="Goldberg J."/>
            <person name="Griggs A."/>
            <person name="Gujja S."/>
            <person name="Hansen M."/>
            <person name="Howarth C."/>
            <person name="Imamovic A."/>
            <person name="Ireland A."/>
            <person name="Larimer J."/>
            <person name="McCowan C."/>
            <person name="Murphy C."/>
            <person name="Pearson M."/>
            <person name="Poon T.W."/>
            <person name="Priest M."/>
            <person name="Roberts A."/>
            <person name="Saif S."/>
            <person name="Shea T."/>
            <person name="Sisk P."/>
            <person name="Sykes S."/>
            <person name="Wortman J."/>
            <person name="Nusbaum C."/>
            <person name="Birren B."/>
        </authorList>
    </citation>
    <scope>NUCLEOTIDE SEQUENCE [LARGE SCALE GENOMIC DNA]</scope>
    <source>
        <strain evidence="2 3">CAMP/Malaysia</strain>
    </source>
</reference>
<dbReference type="Proteomes" id="UP000030694">
    <property type="component" value="Unassembled WGS sequence"/>
</dbReference>
<dbReference type="EMBL" id="KI927510">
    <property type="protein sequence ID" value="ETW61838.1"/>
    <property type="molecule type" value="Genomic_DNA"/>
</dbReference>
<evidence type="ECO:0000313" key="3">
    <source>
        <dbReference type="Proteomes" id="UP000030694"/>
    </source>
</evidence>
<evidence type="ECO:0000313" key="2">
    <source>
        <dbReference type="EMBL" id="ETW61838.1"/>
    </source>
</evidence>
<protein>
    <submittedName>
        <fullName evidence="2">Uncharacterized protein</fullName>
    </submittedName>
</protein>
<reference evidence="2 3" key="2">
    <citation type="submission" date="2013-02" db="EMBL/GenBank/DDBJ databases">
        <title>The Genome Sequence of Plasmodium falciparum CAMP/Malaysia.</title>
        <authorList>
            <consortium name="The Broad Institute Genome Sequencing Platform"/>
            <consortium name="The Broad Institute Genome Sequencing Center for Infectious Disease"/>
            <person name="Neafsey D."/>
            <person name="Cheeseman I."/>
            <person name="Volkman S."/>
            <person name="Adams J."/>
            <person name="Walker B."/>
            <person name="Young S.K."/>
            <person name="Zeng Q."/>
            <person name="Gargeya S."/>
            <person name="Fitzgerald M."/>
            <person name="Haas B."/>
            <person name="Abouelleil A."/>
            <person name="Alvarado L."/>
            <person name="Arachchi H.M."/>
            <person name="Berlin A.M."/>
            <person name="Chapman S.B."/>
            <person name="Dewar J."/>
            <person name="Goldberg J."/>
            <person name="Griggs A."/>
            <person name="Gujja S."/>
            <person name="Hansen M."/>
            <person name="Howarth C."/>
            <person name="Imamovic A."/>
            <person name="Larimer J."/>
            <person name="McCowan C."/>
            <person name="Murphy C."/>
            <person name="Neiman D."/>
            <person name="Pearson M."/>
            <person name="Priest M."/>
            <person name="Roberts A."/>
            <person name="Saif S."/>
            <person name="Shea T."/>
            <person name="Sisk P."/>
            <person name="Sykes S."/>
            <person name="Wortman J."/>
            <person name="Nusbaum C."/>
            <person name="Birren B."/>
        </authorList>
    </citation>
    <scope>NUCLEOTIDE SEQUENCE [LARGE SCALE GENOMIC DNA]</scope>
    <source>
        <strain evidence="2 3">CAMP/Malaysia</strain>
    </source>
</reference>
<dbReference type="AlphaFoldDB" id="A0A024X9H4"/>